<dbReference type="RefSeq" id="WP_183705757.1">
    <property type="nucleotide sequence ID" value="NZ_JACHFE010000009.1"/>
</dbReference>
<name>A0A840UIE6_9GAMM</name>
<evidence type="ECO:0000256" key="4">
    <source>
        <dbReference type="ARBA" id="ARBA00022475"/>
    </source>
</evidence>
<dbReference type="PRINTS" id="PR00812">
    <property type="entry name" value="BCTERIALGSPF"/>
</dbReference>
<keyword evidence="3 9" id="KW-0813">Transport</keyword>
<keyword evidence="6 9" id="KW-0812">Transmembrane</keyword>
<comment type="subcellular location">
    <subcellularLocation>
        <location evidence="1 9">Cell inner membrane</location>
        <topology evidence="1 9">Multi-pass membrane protein</topology>
    </subcellularLocation>
</comment>
<evidence type="ECO:0000313" key="12">
    <source>
        <dbReference type="EMBL" id="MBB5322501.1"/>
    </source>
</evidence>
<dbReference type="InterPro" id="IPR003004">
    <property type="entry name" value="GspF/PilC"/>
</dbReference>
<dbReference type="PANTHER" id="PTHR30012">
    <property type="entry name" value="GENERAL SECRETION PATHWAY PROTEIN"/>
    <property type="match status" value="1"/>
</dbReference>
<feature type="transmembrane region" description="Helical" evidence="10">
    <location>
        <begin position="378"/>
        <end position="398"/>
    </location>
</feature>
<keyword evidence="7 10" id="KW-1133">Transmembrane helix</keyword>
<feature type="transmembrane region" description="Helical" evidence="10">
    <location>
        <begin position="173"/>
        <end position="193"/>
    </location>
</feature>
<evidence type="ECO:0000256" key="5">
    <source>
        <dbReference type="ARBA" id="ARBA00022519"/>
    </source>
</evidence>
<reference evidence="12 13" key="1">
    <citation type="submission" date="2020-08" db="EMBL/GenBank/DDBJ databases">
        <title>Genomic Encyclopedia of Type Strains, Phase IV (KMG-IV): sequencing the most valuable type-strain genomes for metagenomic binning, comparative biology and taxonomic classification.</title>
        <authorList>
            <person name="Goeker M."/>
        </authorList>
    </citation>
    <scope>NUCLEOTIDE SEQUENCE [LARGE SCALE GENOMIC DNA]</scope>
    <source>
        <strain evidence="12 13">DSM 22359</strain>
    </source>
</reference>
<dbReference type="FunFam" id="1.20.81.30:FF:000001">
    <property type="entry name" value="Type II secretion system protein F"/>
    <property type="match status" value="2"/>
</dbReference>
<evidence type="ECO:0000256" key="3">
    <source>
        <dbReference type="ARBA" id="ARBA00022448"/>
    </source>
</evidence>
<dbReference type="InterPro" id="IPR018076">
    <property type="entry name" value="T2SS_GspF_dom"/>
</dbReference>
<dbReference type="PANTHER" id="PTHR30012:SF7">
    <property type="entry name" value="PROTEIN TRANSPORT PROTEIN HOFC HOMOLOG"/>
    <property type="match status" value="1"/>
</dbReference>
<dbReference type="InterPro" id="IPR042094">
    <property type="entry name" value="T2SS_GspF_sf"/>
</dbReference>
<feature type="domain" description="Type II secretion system protein GspF" evidence="11">
    <location>
        <begin position="277"/>
        <end position="397"/>
    </location>
</feature>
<keyword evidence="4" id="KW-1003">Cell membrane</keyword>
<dbReference type="EMBL" id="JACHFE010000009">
    <property type="protein sequence ID" value="MBB5322501.1"/>
    <property type="molecule type" value="Genomic_DNA"/>
</dbReference>
<evidence type="ECO:0000256" key="6">
    <source>
        <dbReference type="ARBA" id="ARBA00022692"/>
    </source>
</evidence>
<evidence type="ECO:0000259" key="11">
    <source>
        <dbReference type="Pfam" id="PF00482"/>
    </source>
</evidence>
<evidence type="ECO:0000256" key="8">
    <source>
        <dbReference type="ARBA" id="ARBA00023136"/>
    </source>
</evidence>
<protein>
    <submittedName>
        <fullName evidence="12">Type IV pilus assembly protein PilC</fullName>
    </submittedName>
</protein>
<proteinExistence type="inferred from homology"/>
<evidence type="ECO:0000313" key="13">
    <source>
        <dbReference type="Proteomes" id="UP000591735"/>
    </source>
</evidence>
<evidence type="ECO:0000256" key="9">
    <source>
        <dbReference type="RuleBase" id="RU003923"/>
    </source>
</evidence>
<accession>A0A840UIE6</accession>
<dbReference type="PROSITE" id="PS00874">
    <property type="entry name" value="T2SP_F"/>
    <property type="match status" value="1"/>
</dbReference>
<dbReference type="Gene3D" id="1.20.81.30">
    <property type="entry name" value="Type II secretion system (T2SS), domain F"/>
    <property type="match status" value="2"/>
</dbReference>
<organism evidence="12 13">
    <name type="scientific">Marinobacter oulmenensis</name>
    <dbReference type="NCBI Taxonomy" id="643747"/>
    <lineage>
        <taxon>Bacteria</taxon>
        <taxon>Pseudomonadati</taxon>
        <taxon>Pseudomonadota</taxon>
        <taxon>Gammaproteobacteria</taxon>
        <taxon>Pseudomonadales</taxon>
        <taxon>Marinobacteraceae</taxon>
        <taxon>Marinobacter</taxon>
    </lineage>
</organism>
<keyword evidence="8 10" id="KW-0472">Membrane</keyword>
<sequence>MAEKAQKLEAYVWEGKDRKGNKTRGEMAGSNLSLVKAQLRKQGIIPSKVKKKPKPLFGGKKKITPFDIAMLTRQLATMMKAGVPLVQSFDIVADGLENKGLQELVMSIRNDISSGTNFASALRKHPRHFDDLYCNLVDSGEKAGALEQMLERVATYLEKTENLKKKVKKAMTYPIAVIIVAIIVTAILLVKVVPQFEALFQGFGADLPVFTQMVVNLSEWMQKWWFVVLLGIVGFIFVFREANRRSQKFSDTVDKYVLKLPIMGEILDKSAVAKFGRVLSTTFAAGVPLVDALDSVAGATGNAVYRDAVDRIKNEVSSGTQLQASMRNQDLFPVMAVQLTAIGEESGNLDEMLAKVAEHYESVVDDMVDNLTALMEPMIMAVLGVLVGGLIIAMYLPIFQMGQVVG</sequence>
<gene>
    <name evidence="12" type="ORF">HNR38_003008</name>
</gene>
<dbReference type="Proteomes" id="UP000591735">
    <property type="component" value="Unassembled WGS sequence"/>
</dbReference>
<dbReference type="AlphaFoldDB" id="A0A840UIE6"/>
<dbReference type="Pfam" id="PF00482">
    <property type="entry name" value="T2SSF"/>
    <property type="match status" value="2"/>
</dbReference>
<comment type="caution">
    <text evidence="12">The sequence shown here is derived from an EMBL/GenBank/DDBJ whole genome shotgun (WGS) entry which is preliminary data.</text>
</comment>
<dbReference type="GO" id="GO:0005886">
    <property type="term" value="C:plasma membrane"/>
    <property type="evidence" value="ECO:0007669"/>
    <property type="project" value="UniProtKB-SubCell"/>
</dbReference>
<dbReference type="GO" id="GO:0015628">
    <property type="term" value="P:protein secretion by the type II secretion system"/>
    <property type="evidence" value="ECO:0007669"/>
    <property type="project" value="TreeGrafter"/>
</dbReference>
<keyword evidence="5" id="KW-0997">Cell inner membrane</keyword>
<evidence type="ECO:0000256" key="7">
    <source>
        <dbReference type="ARBA" id="ARBA00022989"/>
    </source>
</evidence>
<evidence type="ECO:0000256" key="2">
    <source>
        <dbReference type="ARBA" id="ARBA00005745"/>
    </source>
</evidence>
<keyword evidence="13" id="KW-1185">Reference proteome</keyword>
<evidence type="ECO:0000256" key="10">
    <source>
        <dbReference type="SAM" id="Phobius"/>
    </source>
</evidence>
<evidence type="ECO:0000256" key="1">
    <source>
        <dbReference type="ARBA" id="ARBA00004429"/>
    </source>
</evidence>
<comment type="similarity">
    <text evidence="2 9">Belongs to the GSP F family.</text>
</comment>
<feature type="domain" description="Type II secretion system protein GspF" evidence="11">
    <location>
        <begin position="72"/>
        <end position="194"/>
    </location>
</feature>
<dbReference type="InterPro" id="IPR001992">
    <property type="entry name" value="T2SS_GspF/T4SS_PilC_CS"/>
</dbReference>
<feature type="transmembrane region" description="Helical" evidence="10">
    <location>
        <begin position="223"/>
        <end position="239"/>
    </location>
</feature>